<dbReference type="SUPFAM" id="SSF54427">
    <property type="entry name" value="NTF2-like"/>
    <property type="match status" value="1"/>
</dbReference>
<dbReference type="OrthoDB" id="2820488at2759"/>
<sequence length="158" mass="17942">MRLTATLSLFLASAVAAASKNQANSTASYCPSRPATPEQQRAIFEEAVQTIIVEQRYEEGIMRHYDEGYIQHDPYVLSGRQNALDFLNTLDPDSVNFTIINKGIDNQHAWIFQRVDQAGNPNPLGWVDLWRMEGTCMMEHWSIYMPKPADATNPLPLW</sequence>
<feature type="chain" id="PRO_5034393605" evidence="1">
    <location>
        <begin position="18"/>
        <end position="158"/>
    </location>
</feature>
<dbReference type="Gene3D" id="3.10.450.50">
    <property type="match status" value="1"/>
</dbReference>
<accession>A0A8H6JVW2</accession>
<evidence type="ECO:0000313" key="2">
    <source>
        <dbReference type="EMBL" id="KAF6820334.1"/>
    </source>
</evidence>
<protein>
    <submittedName>
        <fullName evidence="2">Integron gene cassette protein</fullName>
    </submittedName>
</protein>
<reference evidence="2" key="1">
    <citation type="journal article" date="2020" name="Phytopathology">
        <title>Genome Sequence Resources of Colletotrichum truncatum, C. plurivorum, C. musicola, and C. sojae: Four Species Pathogenic to Soybean (Glycine max).</title>
        <authorList>
            <person name="Rogerio F."/>
            <person name="Boufleur T.R."/>
            <person name="Ciampi-Guillardi M."/>
            <person name="Sukno S.A."/>
            <person name="Thon M.R."/>
            <person name="Massola Junior N.S."/>
            <person name="Baroncelli R."/>
        </authorList>
    </citation>
    <scope>NUCLEOTIDE SEQUENCE</scope>
    <source>
        <strain evidence="2">LFN0074</strain>
    </source>
</reference>
<gene>
    <name evidence="2" type="ORF">CMUS01_11582</name>
</gene>
<comment type="caution">
    <text evidence="2">The sequence shown here is derived from an EMBL/GenBank/DDBJ whole genome shotgun (WGS) entry which is preliminary data.</text>
</comment>
<feature type="signal peptide" evidence="1">
    <location>
        <begin position="1"/>
        <end position="17"/>
    </location>
</feature>
<evidence type="ECO:0000313" key="3">
    <source>
        <dbReference type="Proteomes" id="UP000639643"/>
    </source>
</evidence>
<keyword evidence="1" id="KW-0732">Signal</keyword>
<evidence type="ECO:0000256" key="1">
    <source>
        <dbReference type="SAM" id="SignalP"/>
    </source>
</evidence>
<dbReference type="Proteomes" id="UP000639643">
    <property type="component" value="Unassembled WGS sequence"/>
</dbReference>
<keyword evidence="3" id="KW-1185">Reference proteome</keyword>
<dbReference type="AlphaFoldDB" id="A0A8H6JVW2"/>
<name>A0A8H6JVW2_9PEZI</name>
<dbReference type="InterPro" id="IPR032710">
    <property type="entry name" value="NTF2-like_dom_sf"/>
</dbReference>
<dbReference type="EMBL" id="WIGM01000597">
    <property type="protein sequence ID" value="KAF6820334.1"/>
    <property type="molecule type" value="Genomic_DNA"/>
</dbReference>
<organism evidence="2 3">
    <name type="scientific">Colletotrichum musicola</name>
    <dbReference type="NCBI Taxonomy" id="2175873"/>
    <lineage>
        <taxon>Eukaryota</taxon>
        <taxon>Fungi</taxon>
        <taxon>Dikarya</taxon>
        <taxon>Ascomycota</taxon>
        <taxon>Pezizomycotina</taxon>
        <taxon>Sordariomycetes</taxon>
        <taxon>Hypocreomycetidae</taxon>
        <taxon>Glomerellales</taxon>
        <taxon>Glomerellaceae</taxon>
        <taxon>Colletotrichum</taxon>
        <taxon>Colletotrichum orchidearum species complex</taxon>
    </lineage>
</organism>
<proteinExistence type="predicted"/>